<dbReference type="CDD" id="cd07067">
    <property type="entry name" value="HP_PGM_like"/>
    <property type="match status" value="1"/>
</dbReference>
<gene>
    <name evidence="1" type="ORF">GTQ38_15435</name>
</gene>
<dbReference type="RefSeq" id="WP_161436450.1">
    <property type="nucleotide sequence ID" value="NZ_WXYO01000007.1"/>
</dbReference>
<dbReference type="SUPFAM" id="SSF53254">
    <property type="entry name" value="Phosphoglycerate mutase-like"/>
    <property type="match status" value="1"/>
</dbReference>
<dbReference type="Pfam" id="PF00300">
    <property type="entry name" value="His_Phos_1"/>
    <property type="match status" value="1"/>
</dbReference>
<accession>A0A6L9EF81</accession>
<evidence type="ECO:0000313" key="2">
    <source>
        <dbReference type="Proteomes" id="UP000475249"/>
    </source>
</evidence>
<dbReference type="PROSITE" id="PS51257">
    <property type="entry name" value="PROKAR_LIPOPROTEIN"/>
    <property type="match status" value="1"/>
</dbReference>
<dbReference type="InterPro" id="IPR013078">
    <property type="entry name" value="His_Pase_superF_clade-1"/>
</dbReference>
<sequence>MKTNHLLIFAFFLITLIACKDENKASETIESQEVSTFYFIRHAEKDRSNSDDIDPELNQKGLGRAMHWAEILNDVSLDAIYTTDYERTSMTAAPSAVKQDITVQYYSPGEVDIAQFKADNLGKDVLVVGHSNTTPDFVNKMLGEERFGSMDDRDNGSLFIVQVVGNQTSCTKLNFNCNCPD</sequence>
<comment type="caution">
    <text evidence="1">The sequence shown here is derived from an EMBL/GenBank/DDBJ whole genome shotgun (WGS) entry which is preliminary data.</text>
</comment>
<keyword evidence="2" id="KW-1185">Reference proteome</keyword>
<dbReference type="Proteomes" id="UP000475249">
    <property type="component" value="Unassembled WGS sequence"/>
</dbReference>
<protein>
    <submittedName>
        <fullName evidence="1">Histidine phosphatase family protein</fullName>
    </submittedName>
</protein>
<name>A0A6L9EF81_9FLAO</name>
<organism evidence="1 2">
    <name type="scientific">Poritiphilus flavus</name>
    <dbReference type="NCBI Taxonomy" id="2697053"/>
    <lineage>
        <taxon>Bacteria</taxon>
        <taxon>Pseudomonadati</taxon>
        <taxon>Bacteroidota</taxon>
        <taxon>Flavobacteriia</taxon>
        <taxon>Flavobacteriales</taxon>
        <taxon>Flavobacteriaceae</taxon>
        <taxon>Poritiphilus</taxon>
    </lineage>
</organism>
<dbReference type="EMBL" id="WXYO01000007">
    <property type="protein sequence ID" value="NAS13405.1"/>
    <property type="molecule type" value="Genomic_DNA"/>
</dbReference>
<dbReference type="Gene3D" id="3.40.50.1240">
    <property type="entry name" value="Phosphoglycerate mutase-like"/>
    <property type="match status" value="1"/>
</dbReference>
<proteinExistence type="predicted"/>
<evidence type="ECO:0000313" key="1">
    <source>
        <dbReference type="EMBL" id="NAS13405.1"/>
    </source>
</evidence>
<dbReference type="AlphaFoldDB" id="A0A6L9EF81"/>
<reference evidence="1 2" key="1">
    <citation type="submission" date="2020-01" db="EMBL/GenBank/DDBJ databases">
        <title>Bacteria diversity of Porities sp.</title>
        <authorList>
            <person name="Wang G."/>
        </authorList>
    </citation>
    <scope>NUCLEOTIDE SEQUENCE [LARGE SCALE GENOMIC DNA]</scope>
    <source>
        <strain evidence="1 2">R33</strain>
    </source>
</reference>
<dbReference type="InterPro" id="IPR029033">
    <property type="entry name" value="His_PPase_superfam"/>
</dbReference>